<keyword evidence="7" id="KW-1185">Reference proteome</keyword>
<dbReference type="InterPro" id="IPR036909">
    <property type="entry name" value="Cyt_c-like_dom_sf"/>
</dbReference>
<organism evidence="6 7">
    <name type="scientific">Rubritalea profundi</name>
    <dbReference type="NCBI Taxonomy" id="1658618"/>
    <lineage>
        <taxon>Bacteria</taxon>
        <taxon>Pseudomonadati</taxon>
        <taxon>Verrucomicrobiota</taxon>
        <taxon>Verrucomicrobiia</taxon>
        <taxon>Verrucomicrobiales</taxon>
        <taxon>Rubritaleaceae</taxon>
        <taxon>Rubritalea</taxon>
    </lineage>
</organism>
<dbReference type="GO" id="GO:0009055">
    <property type="term" value="F:electron transfer activity"/>
    <property type="evidence" value="ECO:0007669"/>
    <property type="project" value="InterPro"/>
</dbReference>
<evidence type="ECO:0000256" key="1">
    <source>
        <dbReference type="ARBA" id="ARBA00022617"/>
    </source>
</evidence>
<keyword evidence="1 4" id="KW-0349">Heme</keyword>
<keyword evidence="3 4" id="KW-0408">Iron</keyword>
<evidence type="ECO:0000313" key="7">
    <source>
        <dbReference type="Proteomes" id="UP000239907"/>
    </source>
</evidence>
<dbReference type="GO" id="GO:0020037">
    <property type="term" value="F:heme binding"/>
    <property type="evidence" value="ECO:0007669"/>
    <property type="project" value="InterPro"/>
</dbReference>
<protein>
    <recommendedName>
        <fullName evidence="5">Cytochrome c domain-containing protein</fullName>
    </recommendedName>
</protein>
<dbReference type="PROSITE" id="PS51007">
    <property type="entry name" value="CYTC"/>
    <property type="match status" value="1"/>
</dbReference>
<evidence type="ECO:0000256" key="2">
    <source>
        <dbReference type="ARBA" id="ARBA00022723"/>
    </source>
</evidence>
<proteinExistence type="predicted"/>
<evidence type="ECO:0000256" key="3">
    <source>
        <dbReference type="ARBA" id="ARBA00023004"/>
    </source>
</evidence>
<gene>
    <name evidence="6" type="ORF">BSZ32_09160</name>
</gene>
<evidence type="ECO:0000256" key="4">
    <source>
        <dbReference type="PROSITE-ProRule" id="PRU00433"/>
    </source>
</evidence>
<dbReference type="Proteomes" id="UP000239907">
    <property type="component" value="Unassembled WGS sequence"/>
</dbReference>
<feature type="domain" description="Cytochrome c" evidence="5">
    <location>
        <begin position="10"/>
        <end position="115"/>
    </location>
</feature>
<evidence type="ECO:0000313" key="6">
    <source>
        <dbReference type="EMBL" id="PQJ30313.1"/>
    </source>
</evidence>
<dbReference type="Pfam" id="PF00034">
    <property type="entry name" value="Cytochrom_C"/>
    <property type="match status" value="1"/>
</dbReference>
<evidence type="ECO:0000259" key="5">
    <source>
        <dbReference type="PROSITE" id="PS51007"/>
    </source>
</evidence>
<dbReference type="Gene3D" id="1.10.760.10">
    <property type="entry name" value="Cytochrome c-like domain"/>
    <property type="match status" value="1"/>
</dbReference>
<dbReference type="SUPFAM" id="SSF46626">
    <property type="entry name" value="Cytochrome c"/>
    <property type="match status" value="1"/>
</dbReference>
<keyword evidence="2 4" id="KW-0479">Metal-binding</keyword>
<dbReference type="GO" id="GO:0046872">
    <property type="term" value="F:metal ion binding"/>
    <property type="evidence" value="ECO:0007669"/>
    <property type="project" value="UniProtKB-KW"/>
</dbReference>
<dbReference type="EMBL" id="MQWA01000001">
    <property type="protein sequence ID" value="PQJ30313.1"/>
    <property type="molecule type" value="Genomic_DNA"/>
</dbReference>
<name>A0A2S7U7V0_9BACT</name>
<sequence length="134" mass="15137">MAKGFVLPKGDIEKGMVAFTELKCHSCHTVSGEVFPKLTEKSDVQLQLGGEVRKLKSYGELVTSIINPQHIVSKEYLGTFAKDQRDGILSPMSSLNDQMTVEQMVNLVEFLNSRYMKFETDIEYPYYGPTFYGP</sequence>
<accession>A0A2S7U7V0</accession>
<reference evidence="6 7" key="1">
    <citation type="submission" date="2016-12" db="EMBL/GenBank/DDBJ databases">
        <title>Study of bacterial adaptation to deep sea.</title>
        <authorList>
            <person name="Song J."/>
            <person name="Yoshizawa S."/>
            <person name="Kogure K."/>
        </authorList>
    </citation>
    <scope>NUCLEOTIDE SEQUENCE [LARGE SCALE GENOMIC DNA]</scope>
    <source>
        <strain evidence="6 7">SAORIC-165</strain>
    </source>
</reference>
<dbReference type="AlphaFoldDB" id="A0A2S7U7V0"/>
<dbReference type="InterPro" id="IPR009056">
    <property type="entry name" value="Cyt_c-like_dom"/>
</dbReference>
<comment type="caution">
    <text evidence="6">The sequence shown here is derived from an EMBL/GenBank/DDBJ whole genome shotgun (WGS) entry which is preliminary data.</text>
</comment>